<organism evidence="18 19">
    <name type="scientific">Aerococcus urinae</name>
    <dbReference type="NCBI Taxonomy" id="1376"/>
    <lineage>
        <taxon>Bacteria</taxon>
        <taxon>Bacillati</taxon>
        <taxon>Bacillota</taxon>
        <taxon>Bacilli</taxon>
        <taxon>Lactobacillales</taxon>
        <taxon>Aerococcaceae</taxon>
        <taxon>Aerococcus</taxon>
    </lineage>
</organism>
<dbReference type="InterPro" id="IPR006068">
    <property type="entry name" value="ATPase_P-typ_cation-transptr_C"/>
</dbReference>
<dbReference type="InterPro" id="IPR059000">
    <property type="entry name" value="ATPase_P-type_domA"/>
</dbReference>
<keyword evidence="11" id="KW-1278">Translocase</keyword>
<dbReference type="GO" id="GO:0005388">
    <property type="term" value="F:P-type calcium transporter activity"/>
    <property type="evidence" value="ECO:0007669"/>
    <property type="project" value="UniProtKB-EC"/>
</dbReference>
<keyword evidence="9" id="KW-0106">Calcium</keyword>
<gene>
    <name evidence="18" type="ORF">DBT54_01755</name>
</gene>
<evidence type="ECO:0000256" key="16">
    <source>
        <dbReference type="SAM" id="Phobius"/>
    </source>
</evidence>
<feature type="region of interest" description="Disordered" evidence="15">
    <location>
        <begin position="22"/>
        <end position="50"/>
    </location>
</feature>
<feature type="transmembrane region" description="Helical" evidence="16">
    <location>
        <begin position="253"/>
        <end position="275"/>
    </location>
</feature>
<keyword evidence="13 16" id="KW-0472">Membrane</keyword>
<evidence type="ECO:0000256" key="12">
    <source>
        <dbReference type="ARBA" id="ARBA00022989"/>
    </source>
</evidence>
<accession>A0A329NYR2</accession>
<dbReference type="GO" id="GO:0005524">
    <property type="term" value="F:ATP binding"/>
    <property type="evidence" value="ECO:0007669"/>
    <property type="project" value="UniProtKB-KW"/>
</dbReference>
<comment type="caution">
    <text evidence="18">The sequence shown here is derived from an EMBL/GenBank/DDBJ whole genome shotgun (WGS) entry which is preliminary data.</text>
</comment>
<keyword evidence="7" id="KW-0479">Metal-binding</keyword>
<feature type="compositionally biased region" description="Polar residues" evidence="15">
    <location>
        <begin position="22"/>
        <end position="34"/>
    </location>
</feature>
<evidence type="ECO:0000259" key="17">
    <source>
        <dbReference type="SMART" id="SM00831"/>
    </source>
</evidence>
<dbReference type="Pfam" id="PF00122">
    <property type="entry name" value="E1-E2_ATPase"/>
    <property type="match status" value="1"/>
</dbReference>
<evidence type="ECO:0000256" key="6">
    <source>
        <dbReference type="ARBA" id="ARBA00022692"/>
    </source>
</evidence>
<dbReference type="GO" id="GO:0030007">
    <property type="term" value="P:intracellular potassium ion homeostasis"/>
    <property type="evidence" value="ECO:0007669"/>
    <property type="project" value="TreeGrafter"/>
</dbReference>
<evidence type="ECO:0000256" key="14">
    <source>
        <dbReference type="ARBA" id="ARBA00048694"/>
    </source>
</evidence>
<feature type="transmembrane region" description="Helical" evidence="16">
    <location>
        <begin position="832"/>
        <end position="849"/>
    </location>
</feature>
<feature type="transmembrane region" description="Helical" evidence="16">
    <location>
        <begin position="758"/>
        <end position="783"/>
    </location>
</feature>
<evidence type="ECO:0000256" key="13">
    <source>
        <dbReference type="ARBA" id="ARBA00023136"/>
    </source>
</evidence>
<dbReference type="InterPro" id="IPR023298">
    <property type="entry name" value="ATPase_P-typ_TM_dom_sf"/>
</dbReference>
<dbReference type="FunFam" id="3.40.50.1000:FF:000028">
    <property type="entry name" value="Calcium-transporting P-type ATPase, putative"/>
    <property type="match status" value="1"/>
</dbReference>
<dbReference type="InterPro" id="IPR044492">
    <property type="entry name" value="P_typ_ATPase_HD_dom"/>
</dbReference>
<dbReference type="Gene3D" id="2.70.150.10">
    <property type="entry name" value="Calcium-transporting ATPase, cytoplasmic transduction domain A"/>
    <property type="match status" value="1"/>
</dbReference>
<evidence type="ECO:0000256" key="7">
    <source>
        <dbReference type="ARBA" id="ARBA00022723"/>
    </source>
</evidence>
<dbReference type="GO" id="GO:0005391">
    <property type="term" value="F:P-type sodium:potassium-exchanging transporter activity"/>
    <property type="evidence" value="ECO:0007669"/>
    <property type="project" value="TreeGrafter"/>
</dbReference>
<dbReference type="FunFam" id="3.40.50.1000:FF:000001">
    <property type="entry name" value="Phospholipid-transporting ATPase IC"/>
    <property type="match status" value="1"/>
</dbReference>
<dbReference type="FunFam" id="2.70.150.10:FF:000016">
    <property type="entry name" value="Calcium-transporting P-type ATPase putative"/>
    <property type="match status" value="1"/>
</dbReference>
<dbReference type="GO" id="GO:0006883">
    <property type="term" value="P:intracellular sodium ion homeostasis"/>
    <property type="evidence" value="ECO:0007669"/>
    <property type="project" value="TreeGrafter"/>
</dbReference>
<dbReference type="PANTHER" id="PTHR43294">
    <property type="entry name" value="SODIUM/POTASSIUM-TRANSPORTING ATPASE SUBUNIT ALPHA"/>
    <property type="match status" value="1"/>
</dbReference>
<dbReference type="InterPro" id="IPR023299">
    <property type="entry name" value="ATPase_P-typ_cyto_dom_N"/>
</dbReference>
<sequence length="909" mass="99177">MVETRDKSNFFVQEVDQVENTLQTSRQSGLSSSEAKSRLEKNGPNEIQEGENRTTLQKFFDQFKDAMIIILLIAAALSVVLEGVEGMVDAVIILAVVLINAVLGVIQENKAEDAIASLKDMSSPQAHVIRDGDSIKIDSREIVVGDIVVLEAGDVVPADLRLTEVNSLQIEEAALTGESVPVTKSLETVPEDAALGDQLNMAFSSTNVTYGRGQGIVVATAMDTEVGHIATMIEESDEKLTPLKEDMNDLTKFLTWAIVIIAVLIFVIGLFMETYDWVEMLLVSISIAVAALPEGLPAISTIILALGTQKMADRNALVRKLPAVETLGGTEVICSDKTGTLTQNKMTIEKVYYNGELHDASDQIDFKEPVFKVMVMDNDSTLTNNGDLSGDPTETAMIQFALDKDFDVKALLNEQPRVGEIPFDSERKMSTTVHPTAPDHQDRGQFTVMTKGAPDVLIANCDYYYDNGEIKEMTEDYRQKLLDANDGMARQALRVLAMAFKFLDQEADKYTSEEHERGLIYAGMVGEIDPERPEAKASIATAKDAGIRTVMITGDHQITAAAIAERLGIIDDSNDESAVTTGAYLDTISDEELADKVEQFSVYARVAPEHKVRIVKAWQSKTHNKVVAMTGDGVNDAPSLKQADIGIGMGITGTEVSKGASDMVLADDNFATIVTAVEEGRKVFANIQKAVQFLLSANLGEVMTLFIATILGWQILEPIHILWINLVTDTFPAIALGLEGPEADVMEHKPRGRKTNLLSGGVLPAIIYQGIYEGGITLFVFWLANYRLGFELADAEAMAFLTLSFIQLAHAYNSRSVHKSLFQSNPFANKWLNIATIASAALLLITVFVPGLNDAFGTVHLVGDPNAPMMWTVVILASLSIIVYVEIVKFILRSTGLAENWEENKKTIN</sequence>
<evidence type="ECO:0000256" key="2">
    <source>
        <dbReference type="ARBA" id="ARBA00005675"/>
    </source>
</evidence>
<keyword evidence="12 16" id="KW-1133">Transmembrane helix</keyword>
<dbReference type="SUPFAM" id="SSF81660">
    <property type="entry name" value="Metal cation-transporting ATPase, ATP-binding domain N"/>
    <property type="match status" value="1"/>
</dbReference>
<dbReference type="SUPFAM" id="SSF56784">
    <property type="entry name" value="HAD-like"/>
    <property type="match status" value="1"/>
</dbReference>
<evidence type="ECO:0000313" key="18">
    <source>
        <dbReference type="EMBL" id="RAV81150.1"/>
    </source>
</evidence>
<dbReference type="InterPro" id="IPR036412">
    <property type="entry name" value="HAD-like_sf"/>
</dbReference>
<dbReference type="SFLD" id="SFLDF00027">
    <property type="entry name" value="p-type_atpase"/>
    <property type="match status" value="1"/>
</dbReference>
<keyword evidence="5" id="KW-0406">Ion transport</keyword>
<dbReference type="PRINTS" id="PR00120">
    <property type="entry name" value="HATPASE"/>
</dbReference>
<feature type="transmembrane region" description="Helical" evidence="16">
    <location>
        <begin position="691"/>
        <end position="713"/>
    </location>
</feature>
<dbReference type="PROSITE" id="PS00154">
    <property type="entry name" value="ATPASE_E1_E2"/>
    <property type="match status" value="1"/>
</dbReference>
<reference evidence="18 19" key="1">
    <citation type="submission" date="2018-04" db="EMBL/GenBank/DDBJ databases">
        <title>Aerococcus urinae genomes.</title>
        <authorList>
            <person name="Hilt E."/>
            <person name="Gilbert N.M."/>
            <person name="Thomas-White K."/>
            <person name="Putonti C."/>
            <person name="Lewis A.L."/>
            <person name="Visck K.L."/>
            <person name="Wolfe A.J."/>
        </authorList>
    </citation>
    <scope>NUCLEOTIDE SEQUENCE [LARGE SCALE GENOMIC DNA]</scope>
    <source>
        <strain evidence="18 19">UMB7480</strain>
    </source>
</reference>
<dbReference type="Gene3D" id="3.40.50.1000">
    <property type="entry name" value="HAD superfamily/HAD-like"/>
    <property type="match status" value="1"/>
</dbReference>
<dbReference type="Pfam" id="PF00690">
    <property type="entry name" value="Cation_ATPase_N"/>
    <property type="match status" value="1"/>
</dbReference>
<dbReference type="Gene3D" id="3.40.1110.10">
    <property type="entry name" value="Calcium-transporting ATPase, cytoplasmic domain N"/>
    <property type="match status" value="1"/>
</dbReference>
<protein>
    <recommendedName>
        <fullName evidence="3">P-type Ca(2+) transporter</fullName>
        <ecNumber evidence="3">7.2.2.10</ecNumber>
    </recommendedName>
</protein>
<keyword evidence="8" id="KW-0547">Nucleotide-binding</keyword>
<evidence type="ECO:0000256" key="8">
    <source>
        <dbReference type="ARBA" id="ARBA00022741"/>
    </source>
</evidence>
<dbReference type="GO" id="GO:1990573">
    <property type="term" value="P:potassium ion import across plasma membrane"/>
    <property type="evidence" value="ECO:0007669"/>
    <property type="project" value="TreeGrafter"/>
</dbReference>
<dbReference type="InterPro" id="IPR001757">
    <property type="entry name" value="P_typ_ATPase"/>
</dbReference>
<keyword evidence="5" id="KW-0813">Transport</keyword>
<dbReference type="NCBIfam" id="TIGR01494">
    <property type="entry name" value="ATPase_P-type"/>
    <property type="match status" value="2"/>
</dbReference>
<dbReference type="SFLD" id="SFLDG00002">
    <property type="entry name" value="C1.7:_P-type_atpase_like"/>
    <property type="match status" value="1"/>
</dbReference>
<dbReference type="GO" id="GO:0016887">
    <property type="term" value="F:ATP hydrolysis activity"/>
    <property type="evidence" value="ECO:0007669"/>
    <property type="project" value="InterPro"/>
</dbReference>
<evidence type="ECO:0000256" key="11">
    <source>
        <dbReference type="ARBA" id="ARBA00022967"/>
    </source>
</evidence>
<dbReference type="Pfam" id="PF13246">
    <property type="entry name" value="Cation_ATPase"/>
    <property type="match status" value="1"/>
</dbReference>
<dbReference type="SMART" id="SM00831">
    <property type="entry name" value="Cation_ATPase_N"/>
    <property type="match status" value="1"/>
</dbReference>
<keyword evidence="6 16" id="KW-0812">Transmembrane</keyword>
<feature type="domain" description="Cation-transporting P-type ATPase N-terminal" evidence="17">
    <location>
        <begin position="9"/>
        <end position="83"/>
    </location>
</feature>
<dbReference type="SUPFAM" id="SSF81665">
    <property type="entry name" value="Calcium ATPase, transmembrane domain M"/>
    <property type="match status" value="1"/>
</dbReference>
<feature type="transmembrane region" description="Helical" evidence="16">
    <location>
        <begin position="63"/>
        <end position="81"/>
    </location>
</feature>
<evidence type="ECO:0000256" key="1">
    <source>
        <dbReference type="ARBA" id="ARBA00004651"/>
    </source>
</evidence>
<evidence type="ECO:0000256" key="9">
    <source>
        <dbReference type="ARBA" id="ARBA00022837"/>
    </source>
</evidence>
<evidence type="ECO:0000256" key="10">
    <source>
        <dbReference type="ARBA" id="ARBA00022840"/>
    </source>
</evidence>
<proteinExistence type="inferred from homology"/>
<dbReference type="Gene3D" id="1.20.1110.10">
    <property type="entry name" value="Calcium-transporting ATPase, transmembrane domain"/>
    <property type="match status" value="1"/>
</dbReference>
<evidence type="ECO:0000313" key="19">
    <source>
        <dbReference type="Proteomes" id="UP000251923"/>
    </source>
</evidence>
<feature type="transmembrane region" description="Helical" evidence="16">
    <location>
        <begin position="87"/>
        <end position="106"/>
    </location>
</feature>
<keyword evidence="10" id="KW-0067">ATP-binding</keyword>
<dbReference type="GO" id="GO:0046872">
    <property type="term" value="F:metal ion binding"/>
    <property type="evidence" value="ECO:0007669"/>
    <property type="project" value="UniProtKB-KW"/>
</dbReference>
<dbReference type="InterPro" id="IPR008250">
    <property type="entry name" value="ATPase_P-typ_transduc_dom_A_sf"/>
</dbReference>
<comment type="subcellular location">
    <subcellularLocation>
        <location evidence="1">Cell membrane</location>
        <topology evidence="1">Multi-pass membrane protein</topology>
    </subcellularLocation>
</comment>
<keyword evidence="4" id="KW-1003">Cell membrane</keyword>
<evidence type="ECO:0000256" key="15">
    <source>
        <dbReference type="SAM" id="MobiDB-lite"/>
    </source>
</evidence>
<comment type="catalytic activity">
    <reaction evidence="14">
        <text>Ca(2+)(in) + ATP + H2O = Ca(2+)(out) + ADP + phosphate + H(+)</text>
        <dbReference type="Rhea" id="RHEA:18105"/>
        <dbReference type="ChEBI" id="CHEBI:15377"/>
        <dbReference type="ChEBI" id="CHEBI:15378"/>
        <dbReference type="ChEBI" id="CHEBI:29108"/>
        <dbReference type="ChEBI" id="CHEBI:30616"/>
        <dbReference type="ChEBI" id="CHEBI:43474"/>
        <dbReference type="ChEBI" id="CHEBI:456216"/>
        <dbReference type="EC" id="7.2.2.10"/>
    </reaction>
</comment>
<dbReference type="InterPro" id="IPR023214">
    <property type="entry name" value="HAD_sf"/>
</dbReference>
<dbReference type="GO" id="GO:0036376">
    <property type="term" value="P:sodium ion export across plasma membrane"/>
    <property type="evidence" value="ECO:0007669"/>
    <property type="project" value="TreeGrafter"/>
</dbReference>
<dbReference type="AlphaFoldDB" id="A0A329NYR2"/>
<dbReference type="PANTHER" id="PTHR43294:SF21">
    <property type="entry name" value="CATION TRANSPORTING ATPASE"/>
    <property type="match status" value="1"/>
</dbReference>
<dbReference type="SFLD" id="SFLDS00003">
    <property type="entry name" value="Haloacid_Dehalogenase"/>
    <property type="match status" value="1"/>
</dbReference>
<dbReference type="GO" id="GO:0005886">
    <property type="term" value="C:plasma membrane"/>
    <property type="evidence" value="ECO:0007669"/>
    <property type="project" value="UniProtKB-SubCell"/>
</dbReference>
<comment type="similarity">
    <text evidence="2">Belongs to the cation transport ATPase (P-type) (TC 3.A.3) family. Type IIA subfamily.</text>
</comment>
<dbReference type="Pfam" id="PF00689">
    <property type="entry name" value="Cation_ATPase_C"/>
    <property type="match status" value="1"/>
</dbReference>
<evidence type="ECO:0000256" key="5">
    <source>
        <dbReference type="ARBA" id="ARBA00022568"/>
    </source>
</evidence>
<feature type="transmembrane region" description="Helical" evidence="16">
    <location>
        <begin position="869"/>
        <end position="892"/>
    </location>
</feature>
<dbReference type="Proteomes" id="UP000251923">
    <property type="component" value="Unassembled WGS sequence"/>
</dbReference>
<dbReference type="EMBL" id="QMHM01000002">
    <property type="protein sequence ID" value="RAV81150.1"/>
    <property type="molecule type" value="Genomic_DNA"/>
</dbReference>
<evidence type="ECO:0000256" key="3">
    <source>
        <dbReference type="ARBA" id="ARBA00012790"/>
    </source>
</evidence>
<dbReference type="GO" id="GO:1902600">
    <property type="term" value="P:proton transmembrane transport"/>
    <property type="evidence" value="ECO:0007669"/>
    <property type="project" value="TreeGrafter"/>
</dbReference>
<name>A0A329NYR2_9LACT</name>
<dbReference type="EC" id="7.2.2.10" evidence="3"/>
<dbReference type="InterPro" id="IPR050510">
    <property type="entry name" value="Cation_transp_ATPase_P-type"/>
</dbReference>
<dbReference type="InterPro" id="IPR004014">
    <property type="entry name" value="ATPase_P-typ_cation-transptr_N"/>
</dbReference>
<evidence type="ECO:0000256" key="4">
    <source>
        <dbReference type="ARBA" id="ARBA00022475"/>
    </source>
</evidence>
<dbReference type="PRINTS" id="PR00119">
    <property type="entry name" value="CATATPASE"/>
</dbReference>
<dbReference type="SUPFAM" id="SSF81653">
    <property type="entry name" value="Calcium ATPase, transduction domain A"/>
    <property type="match status" value="1"/>
</dbReference>
<keyword evidence="5" id="KW-0109">Calcium transport</keyword>
<dbReference type="InterPro" id="IPR018303">
    <property type="entry name" value="ATPase_P-typ_P_site"/>
</dbReference>
<feature type="transmembrane region" description="Helical" evidence="16">
    <location>
        <begin position="281"/>
        <end position="306"/>
    </location>
</feature>